<dbReference type="SUPFAM" id="SSF57997">
    <property type="entry name" value="Tropomyosin"/>
    <property type="match status" value="1"/>
</dbReference>
<accession>A0AAD5IJT7</accession>
<proteinExistence type="predicted"/>
<evidence type="ECO:0000313" key="3">
    <source>
        <dbReference type="Proteomes" id="UP001064489"/>
    </source>
</evidence>
<name>A0AAD5IJT7_ACENE</name>
<evidence type="ECO:0000256" key="1">
    <source>
        <dbReference type="SAM" id="MobiDB-lite"/>
    </source>
</evidence>
<feature type="region of interest" description="Disordered" evidence="1">
    <location>
        <begin position="1"/>
        <end position="28"/>
    </location>
</feature>
<protein>
    <submittedName>
        <fullName evidence="2">Uncharacterized protein</fullName>
    </submittedName>
</protein>
<dbReference type="Proteomes" id="UP001064489">
    <property type="component" value="Chromosome 10"/>
</dbReference>
<reference evidence="2" key="1">
    <citation type="journal article" date="2022" name="Plant J.">
        <title>Strategies of tolerance reflected in two North American maple genomes.</title>
        <authorList>
            <person name="McEvoy S.L."/>
            <person name="Sezen U.U."/>
            <person name="Trouern-Trend A."/>
            <person name="McMahon S.M."/>
            <person name="Schaberg P.G."/>
            <person name="Yang J."/>
            <person name="Wegrzyn J.L."/>
            <person name="Swenson N.G."/>
        </authorList>
    </citation>
    <scope>NUCLEOTIDE SEQUENCE</scope>
    <source>
        <strain evidence="2">91603</strain>
    </source>
</reference>
<dbReference type="EMBL" id="JAJSOW010000105">
    <property type="protein sequence ID" value="KAI9166211.1"/>
    <property type="molecule type" value="Genomic_DNA"/>
</dbReference>
<comment type="caution">
    <text evidence="2">The sequence shown here is derived from an EMBL/GenBank/DDBJ whole genome shotgun (WGS) entry which is preliminary data.</text>
</comment>
<gene>
    <name evidence="2" type="ORF">LWI28_028050</name>
</gene>
<keyword evidence="3" id="KW-1185">Reference proteome</keyword>
<reference evidence="2" key="2">
    <citation type="submission" date="2023-02" db="EMBL/GenBank/DDBJ databases">
        <authorList>
            <person name="Swenson N.G."/>
            <person name="Wegrzyn J.L."/>
            <person name="Mcevoy S.L."/>
        </authorList>
    </citation>
    <scope>NUCLEOTIDE SEQUENCE</scope>
    <source>
        <strain evidence="2">91603</strain>
        <tissue evidence="2">Leaf</tissue>
    </source>
</reference>
<dbReference type="AlphaFoldDB" id="A0AAD5IJT7"/>
<organism evidence="2 3">
    <name type="scientific">Acer negundo</name>
    <name type="common">Box elder</name>
    <dbReference type="NCBI Taxonomy" id="4023"/>
    <lineage>
        <taxon>Eukaryota</taxon>
        <taxon>Viridiplantae</taxon>
        <taxon>Streptophyta</taxon>
        <taxon>Embryophyta</taxon>
        <taxon>Tracheophyta</taxon>
        <taxon>Spermatophyta</taxon>
        <taxon>Magnoliopsida</taxon>
        <taxon>eudicotyledons</taxon>
        <taxon>Gunneridae</taxon>
        <taxon>Pentapetalae</taxon>
        <taxon>rosids</taxon>
        <taxon>malvids</taxon>
        <taxon>Sapindales</taxon>
        <taxon>Sapindaceae</taxon>
        <taxon>Hippocastanoideae</taxon>
        <taxon>Acereae</taxon>
        <taxon>Acer</taxon>
    </lineage>
</organism>
<sequence>MKSTSRIRSSMGMPRKAEVVRQRESSENDVKCLRGELQQVRDDRDLQESRVQALTTRLDLKERQLTAANEKIKMFEREANAVVPKLKRKTRRHVGRPRKVPISYVFNKENAAAPVQVPVKNVGRPRENRTAATAAVATTTTTTVG</sequence>
<evidence type="ECO:0000313" key="2">
    <source>
        <dbReference type="EMBL" id="KAI9166211.1"/>
    </source>
</evidence>
<feature type="compositionally biased region" description="Basic and acidic residues" evidence="1">
    <location>
        <begin position="15"/>
        <end position="28"/>
    </location>
</feature>